<comment type="subcellular location">
    <subcellularLocation>
        <location evidence="1">Membrane</location>
        <topology evidence="1">Multi-pass membrane protein</topology>
    </subcellularLocation>
</comment>
<protein>
    <recommendedName>
        <fullName evidence="11">V-type ATP synthase subunit I</fullName>
    </recommendedName>
</protein>
<keyword evidence="10" id="KW-1185">Reference proteome</keyword>
<evidence type="ECO:0000256" key="2">
    <source>
        <dbReference type="ARBA" id="ARBA00009904"/>
    </source>
</evidence>
<dbReference type="EMBL" id="PJEO01000017">
    <property type="protein sequence ID" value="PKQ45697.1"/>
    <property type="molecule type" value="Genomic_DNA"/>
</dbReference>
<dbReference type="GO" id="GO:0051117">
    <property type="term" value="F:ATPase binding"/>
    <property type="evidence" value="ECO:0007669"/>
    <property type="project" value="TreeGrafter"/>
</dbReference>
<proteinExistence type="inferred from homology"/>
<keyword evidence="6" id="KW-0406">Ion transport</keyword>
<feature type="transmembrane region" description="Helical" evidence="8">
    <location>
        <begin position="486"/>
        <end position="505"/>
    </location>
</feature>
<accession>A0A2N3HL69</accession>
<keyword evidence="4 8" id="KW-0812">Transmembrane</keyword>
<dbReference type="GO" id="GO:0033179">
    <property type="term" value="C:proton-transporting V-type ATPase, V0 domain"/>
    <property type="evidence" value="ECO:0007669"/>
    <property type="project" value="InterPro"/>
</dbReference>
<evidence type="ECO:0000256" key="8">
    <source>
        <dbReference type="SAM" id="Phobius"/>
    </source>
</evidence>
<name>A0A2N3HL69_9FLAO</name>
<dbReference type="PANTHER" id="PTHR11629">
    <property type="entry name" value="VACUOLAR PROTON ATPASES"/>
    <property type="match status" value="1"/>
</dbReference>
<evidence type="ECO:0000256" key="1">
    <source>
        <dbReference type="ARBA" id="ARBA00004141"/>
    </source>
</evidence>
<keyword evidence="7 8" id="KW-0472">Membrane</keyword>
<dbReference type="InterPro" id="IPR002490">
    <property type="entry name" value="V-ATPase_116kDa_su"/>
</dbReference>
<feature type="transmembrane region" description="Helical" evidence="8">
    <location>
        <begin position="545"/>
        <end position="569"/>
    </location>
</feature>
<dbReference type="GO" id="GO:0016471">
    <property type="term" value="C:vacuolar proton-transporting V-type ATPase complex"/>
    <property type="evidence" value="ECO:0007669"/>
    <property type="project" value="TreeGrafter"/>
</dbReference>
<evidence type="ECO:0000256" key="4">
    <source>
        <dbReference type="ARBA" id="ARBA00022692"/>
    </source>
</evidence>
<evidence type="ECO:0000256" key="6">
    <source>
        <dbReference type="ARBA" id="ARBA00023065"/>
    </source>
</evidence>
<dbReference type="GO" id="GO:0007035">
    <property type="term" value="P:vacuolar acidification"/>
    <property type="evidence" value="ECO:0007669"/>
    <property type="project" value="TreeGrafter"/>
</dbReference>
<evidence type="ECO:0000256" key="7">
    <source>
        <dbReference type="ARBA" id="ARBA00023136"/>
    </source>
</evidence>
<evidence type="ECO:0008006" key="11">
    <source>
        <dbReference type="Google" id="ProtNLM"/>
    </source>
</evidence>
<organism evidence="9 10">
    <name type="scientific">Confluentibacter flavum</name>
    <dbReference type="NCBI Taxonomy" id="1909700"/>
    <lineage>
        <taxon>Bacteria</taxon>
        <taxon>Pseudomonadati</taxon>
        <taxon>Bacteroidota</taxon>
        <taxon>Flavobacteriia</taxon>
        <taxon>Flavobacteriales</taxon>
        <taxon>Flavobacteriaceae</taxon>
        <taxon>Confluentibacter</taxon>
    </lineage>
</organism>
<gene>
    <name evidence="9" type="ORF">CSW08_06410</name>
</gene>
<feature type="transmembrane region" description="Helical" evidence="8">
    <location>
        <begin position="395"/>
        <end position="418"/>
    </location>
</feature>
<sequence>MIVRMKEIFLFTSSKKADESIYQLGELGVVDIQEINVSTNSTIERHKNNIKDTEDAIAYLEAHEKKSKNIEKTGPYLIHDPKRMVERILKAKDFEVSCNNRLEYLNQQIKWYHTWGENVKTKHIEYLKERGINLKLYLLDKQLISTIEKQHTIFVLGEFEDKVLTALCSLYPSEQLEFKEVDIPKETFESLQEQILRKERQLVELEVFLNSHVKYKYVLKDYLSSLGNYLAAEEAIEHMGTIKDTCRYLKGYLPKVDIARFKIVANKNNWGYHISEPQEPEHVPVYIKNPKWIEIINPIMKFIDILPGYKEVDVSIYFLMAFALFFAMLVGDAGYGLIFLFITLIFRKKLQKQMRILILVLSISTIIWGVLSGTYFGSSEIAQMPIFKGLIIDNIASFGIDNVSFMMHLSFLIGAIHLSIAHSVRGLQFINSIKVLSQLGWIALVWGLFFITEQLVLGIPMPFWGQWLFIAGGLLVTLFSAENKNFFKSILTSIANLPLSLISGFSDIVSYVRLFAVGMATAAVAASFNGMVLSSGIENMGFLEILMAAIALLLGHALNIALALMAVMVHGIRLNMLEFASHLGVDFSGEAYRPFRLISDENLKKPEKINTK</sequence>
<keyword evidence="5 8" id="KW-1133">Transmembrane helix</keyword>
<feature type="transmembrane region" description="Helical" evidence="8">
    <location>
        <begin position="316"/>
        <end position="344"/>
    </location>
</feature>
<comment type="similarity">
    <text evidence="2">Belongs to the V-ATPase 116 kDa subunit family.</text>
</comment>
<dbReference type="Proteomes" id="UP000233435">
    <property type="component" value="Unassembled WGS sequence"/>
</dbReference>
<evidence type="ECO:0000313" key="9">
    <source>
        <dbReference type="EMBL" id="PKQ45697.1"/>
    </source>
</evidence>
<comment type="caution">
    <text evidence="9">The sequence shown here is derived from an EMBL/GenBank/DDBJ whole genome shotgun (WGS) entry which is preliminary data.</text>
</comment>
<evidence type="ECO:0000256" key="5">
    <source>
        <dbReference type="ARBA" id="ARBA00022989"/>
    </source>
</evidence>
<dbReference type="PANTHER" id="PTHR11629:SF63">
    <property type="entry name" value="V-TYPE PROTON ATPASE SUBUNIT A"/>
    <property type="match status" value="1"/>
</dbReference>
<dbReference type="AlphaFoldDB" id="A0A2N3HL69"/>
<evidence type="ECO:0000313" key="10">
    <source>
        <dbReference type="Proteomes" id="UP000233435"/>
    </source>
</evidence>
<feature type="transmembrane region" description="Helical" evidence="8">
    <location>
        <begin position="356"/>
        <end position="375"/>
    </location>
</feature>
<evidence type="ECO:0000256" key="3">
    <source>
        <dbReference type="ARBA" id="ARBA00022448"/>
    </source>
</evidence>
<keyword evidence="3" id="KW-0813">Transport</keyword>
<dbReference type="GO" id="GO:0046961">
    <property type="term" value="F:proton-transporting ATPase activity, rotational mechanism"/>
    <property type="evidence" value="ECO:0007669"/>
    <property type="project" value="InterPro"/>
</dbReference>
<feature type="transmembrane region" description="Helical" evidence="8">
    <location>
        <begin position="511"/>
        <end position="533"/>
    </location>
</feature>
<feature type="transmembrane region" description="Helical" evidence="8">
    <location>
        <begin position="439"/>
        <end position="457"/>
    </location>
</feature>
<reference evidence="9 10" key="1">
    <citation type="submission" date="2017-12" db="EMBL/GenBank/DDBJ databases">
        <title>Confluentibacter flavum sp. nov., isolated from the saline lake.</title>
        <authorList>
            <person name="Yu L."/>
        </authorList>
    </citation>
    <scope>NUCLEOTIDE SEQUENCE [LARGE SCALE GENOMIC DNA]</scope>
    <source>
        <strain evidence="9 10">3B</strain>
    </source>
</reference>
<feature type="transmembrane region" description="Helical" evidence="8">
    <location>
        <begin position="463"/>
        <end position="479"/>
    </location>
</feature>